<dbReference type="Proteomes" id="UP001295469">
    <property type="component" value="Chromosome A03"/>
</dbReference>
<name>A0A078IPU8_BRANA</name>
<dbReference type="PaxDb" id="3708-A0A078IPU8"/>
<dbReference type="Gene3D" id="1.10.110.10">
    <property type="entry name" value="Plant lipid-transfer and hydrophobic proteins"/>
    <property type="match status" value="1"/>
</dbReference>
<protein>
    <submittedName>
        <fullName evidence="5">(rape) hypothetical protein</fullName>
    </submittedName>
    <submittedName>
        <fullName evidence="6">BnaAnng11140D protein</fullName>
    </submittedName>
</protein>
<dbReference type="EMBL" id="LK033040">
    <property type="protein sequence ID" value="CDY51937.1"/>
    <property type="molecule type" value="Genomic_DNA"/>
</dbReference>
<dbReference type="PANTHER" id="PTHR33214">
    <property type="entry name" value="BIFUNCTIONAL INHIBITOR/LIPID-TRANSFER PROTEIN/SEED STORAGE 2S ALBUMIN SUPERFAMILY PROTEIN"/>
    <property type="match status" value="1"/>
</dbReference>
<keyword evidence="2" id="KW-0446">Lipid-binding</keyword>
<evidence type="ECO:0000313" key="7">
    <source>
        <dbReference type="Proteomes" id="UP000028999"/>
    </source>
</evidence>
<dbReference type="InterPro" id="IPR016140">
    <property type="entry name" value="Bifunc_inhib/LTP/seed_store"/>
</dbReference>
<dbReference type="Gramene" id="CDY51937">
    <property type="protein sequence ID" value="CDY51937"/>
    <property type="gene ID" value="GSBRNA2T00004526001"/>
</dbReference>
<dbReference type="CDD" id="cd01959">
    <property type="entry name" value="nsLTP2"/>
    <property type="match status" value="1"/>
</dbReference>
<dbReference type="SMR" id="A0A078IPU8"/>
<dbReference type="GO" id="GO:0006869">
    <property type="term" value="P:lipid transport"/>
    <property type="evidence" value="ECO:0007669"/>
    <property type="project" value="InterPro"/>
</dbReference>
<dbReference type="EMBL" id="HG994357">
    <property type="protein sequence ID" value="CAF2128003.1"/>
    <property type="molecule type" value="Genomic_DNA"/>
</dbReference>
<gene>
    <name evidence="6" type="primary">BnaAnng11140D</name>
    <name evidence="5" type="ORF">DARMORV10_A03P40600.1</name>
    <name evidence="6" type="ORF">GSBRNA2T00004526001</name>
</gene>
<reference evidence="6 7" key="1">
    <citation type="journal article" date="2014" name="Science">
        <title>Plant genetics. Early allopolyploid evolution in the post-Neolithic Brassica napus oilseed genome.</title>
        <authorList>
            <person name="Chalhoub B."/>
            <person name="Denoeud F."/>
            <person name="Liu S."/>
            <person name="Parkin I.A."/>
            <person name="Tang H."/>
            <person name="Wang X."/>
            <person name="Chiquet J."/>
            <person name="Belcram H."/>
            <person name="Tong C."/>
            <person name="Samans B."/>
            <person name="Correa M."/>
            <person name="Da Silva C."/>
            <person name="Just J."/>
            <person name="Falentin C."/>
            <person name="Koh C.S."/>
            <person name="Le Clainche I."/>
            <person name="Bernard M."/>
            <person name="Bento P."/>
            <person name="Noel B."/>
            <person name="Labadie K."/>
            <person name="Alberti A."/>
            <person name="Charles M."/>
            <person name="Arnaud D."/>
            <person name="Guo H."/>
            <person name="Daviaud C."/>
            <person name="Alamery S."/>
            <person name="Jabbari K."/>
            <person name="Zhao M."/>
            <person name="Edger P.P."/>
            <person name="Chelaifa H."/>
            <person name="Tack D."/>
            <person name="Lassalle G."/>
            <person name="Mestiri I."/>
            <person name="Schnel N."/>
            <person name="Le Paslier M.C."/>
            <person name="Fan G."/>
            <person name="Renault V."/>
            <person name="Bayer P.E."/>
            <person name="Golicz A.A."/>
            <person name="Manoli S."/>
            <person name="Lee T.H."/>
            <person name="Thi V.H."/>
            <person name="Chalabi S."/>
            <person name="Hu Q."/>
            <person name="Fan C."/>
            <person name="Tollenaere R."/>
            <person name="Lu Y."/>
            <person name="Battail C."/>
            <person name="Shen J."/>
            <person name="Sidebottom C.H."/>
            <person name="Wang X."/>
            <person name="Canaguier A."/>
            <person name="Chauveau A."/>
            <person name="Berard A."/>
            <person name="Deniot G."/>
            <person name="Guan M."/>
            <person name="Liu Z."/>
            <person name="Sun F."/>
            <person name="Lim Y.P."/>
            <person name="Lyons E."/>
            <person name="Town C.D."/>
            <person name="Bancroft I."/>
            <person name="Wang X."/>
            <person name="Meng J."/>
            <person name="Ma J."/>
            <person name="Pires J.C."/>
            <person name="King G.J."/>
            <person name="Brunel D."/>
            <person name="Delourme R."/>
            <person name="Renard M."/>
            <person name="Aury J.M."/>
            <person name="Adams K.L."/>
            <person name="Batley J."/>
            <person name="Snowdon R.J."/>
            <person name="Tost J."/>
            <person name="Edwards D."/>
            <person name="Zhou Y."/>
            <person name="Hua W."/>
            <person name="Sharpe A.G."/>
            <person name="Paterson A.H."/>
            <person name="Guan C."/>
            <person name="Wincker P."/>
        </authorList>
    </citation>
    <scope>NUCLEOTIDE SEQUENCE [LARGE SCALE GENOMIC DNA]</scope>
    <source>
        <strain evidence="7">cv. Darmor-bzh</strain>
    </source>
</reference>
<organism evidence="6 7">
    <name type="scientific">Brassica napus</name>
    <name type="common">Rape</name>
    <dbReference type="NCBI Taxonomy" id="3708"/>
    <lineage>
        <taxon>Eukaryota</taxon>
        <taxon>Viridiplantae</taxon>
        <taxon>Streptophyta</taxon>
        <taxon>Embryophyta</taxon>
        <taxon>Tracheophyta</taxon>
        <taxon>Spermatophyta</taxon>
        <taxon>Magnoliopsida</taxon>
        <taxon>eudicotyledons</taxon>
        <taxon>Gunneridae</taxon>
        <taxon>Pentapetalae</taxon>
        <taxon>rosids</taxon>
        <taxon>malvids</taxon>
        <taxon>Brassicales</taxon>
        <taxon>Brassicaceae</taxon>
        <taxon>Brassiceae</taxon>
        <taxon>Brassica</taxon>
    </lineage>
</organism>
<dbReference type="STRING" id="3708.A0A078IPU8"/>
<feature type="signal peptide" evidence="3">
    <location>
        <begin position="1"/>
        <end position="28"/>
    </location>
</feature>
<dbReference type="SUPFAM" id="SSF47699">
    <property type="entry name" value="Bifunctional inhibitor/lipid-transfer protein/seed storage 2S albumin"/>
    <property type="match status" value="1"/>
</dbReference>
<dbReference type="OrthoDB" id="665742at2759"/>
<evidence type="ECO:0000313" key="6">
    <source>
        <dbReference type="EMBL" id="CDY51937.1"/>
    </source>
</evidence>
<dbReference type="Proteomes" id="UP000028999">
    <property type="component" value="Unassembled WGS sequence"/>
</dbReference>
<dbReference type="InterPro" id="IPR033872">
    <property type="entry name" value="nsLTP2"/>
</dbReference>
<reference evidence="5" key="3">
    <citation type="submission" date="2021-01" db="EMBL/GenBank/DDBJ databases">
        <authorList>
            <consortium name="Genoscope - CEA"/>
            <person name="William W."/>
        </authorList>
    </citation>
    <scope>NUCLEOTIDE SEQUENCE</scope>
</reference>
<evidence type="ECO:0000259" key="4">
    <source>
        <dbReference type="SMART" id="SM00499"/>
    </source>
</evidence>
<keyword evidence="1" id="KW-0813">Transport</keyword>
<dbReference type="KEGG" id="bna:106444113"/>
<feature type="domain" description="Bifunctional inhibitor/plant lipid transfer protein/seed storage helical" evidence="4">
    <location>
        <begin position="31"/>
        <end position="96"/>
    </location>
</feature>
<evidence type="ECO:0000256" key="1">
    <source>
        <dbReference type="ARBA" id="ARBA00022448"/>
    </source>
</evidence>
<sequence>MLMVKATWVSILALAAFLLVVLVPAAEAVTCSPMQLSPCAAAITSSSPPSALCCAKLKEQKPCICGYMRNPSLRRYISSPNARKVSNTCKFPMPRC</sequence>
<dbReference type="GO" id="GO:0008289">
    <property type="term" value="F:lipid binding"/>
    <property type="evidence" value="ECO:0007669"/>
    <property type="project" value="UniProtKB-KW"/>
</dbReference>
<keyword evidence="3" id="KW-0732">Signal</keyword>
<reference evidence="6" key="2">
    <citation type="submission" date="2014-06" db="EMBL/GenBank/DDBJ databases">
        <authorList>
            <person name="Genoscope - CEA"/>
        </authorList>
    </citation>
    <scope>NUCLEOTIDE SEQUENCE</scope>
</reference>
<dbReference type="PANTHER" id="PTHR33214:SF36">
    <property type="entry name" value="BIFUNCTIONAL INHIBITOR_PLANT LIPID TRANSFER PROTEIN_SEED STORAGE HELICAL DOMAIN-CONTAINING PROTEIN"/>
    <property type="match status" value="1"/>
</dbReference>
<keyword evidence="7" id="KW-1185">Reference proteome</keyword>
<dbReference type="AlphaFoldDB" id="A0A078IPU8"/>
<dbReference type="SMART" id="SM00499">
    <property type="entry name" value="AAI"/>
    <property type="match status" value="1"/>
</dbReference>
<dbReference type="OMA" id="RCKLAIP"/>
<dbReference type="InterPro" id="IPR036312">
    <property type="entry name" value="Bifun_inhib/LTP/seed_sf"/>
</dbReference>
<evidence type="ECO:0000313" key="5">
    <source>
        <dbReference type="EMBL" id="CAF2128003.1"/>
    </source>
</evidence>
<feature type="chain" id="PRO_5040665860" evidence="3">
    <location>
        <begin position="29"/>
        <end position="96"/>
    </location>
</feature>
<evidence type="ECO:0000256" key="2">
    <source>
        <dbReference type="ARBA" id="ARBA00023121"/>
    </source>
</evidence>
<proteinExistence type="predicted"/>
<evidence type="ECO:0000256" key="3">
    <source>
        <dbReference type="SAM" id="SignalP"/>
    </source>
</evidence>
<accession>A0A078IPU8</accession>